<proteinExistence type="predicted"/>
<dbReference type="PANTHER" id="PTHR41521:SF4">
    <property type="entry name" value="BLR0684 PROTEIN"/>
    <property type="match status" value="1"/>
</dbReference>
<accession>A0A7W8XXF9</accession>
<dbReference type="InterPro" id="IPR011008">
    <property type="entry name" value="Dimeric_a/b-barrel"/>
</dbReference>
<reference evidence="2 3" key="1">
    <citation type="submission" date="2020-08" db="EMBL/GenBank/DDBJ databases">
        <title>Genomic Encyclopedia of Type Strains, Phase IV (KMG-V): Genome sequencing to study the core and pangenomes of soil and plant-associated prokaryotes.</title>
        <authorList>
            <person name="Whitman W."/>
        </authorList>
    </citation>
    <scope>NUCLEOTIDE SEQUENCE [LARGE SCALE GENOMIC DNA]</scope>
    <source>
        <strain evidence="2 3">SEMIA 4064</strain>
    </source>
</reference>
<evidence type="ECO:0000259" key="1">
    <source>
        <dbReference type="Pfam" id="PF07045"/>
    </source>
</evidence>
<feature type="domain" description="DUF1330" evidence="1">
    <location>
        <begin position="2"/>
        <end position="93"/>
    </location>
</feature>
<gene>
    <name evidence="2" type="ORF">GGD50_006027</name>
</gene>
<dbReference type="AlphaFoldDB" id="A0A7W8XXF9"/>
<comment type="caution">
    <text evidence="2">The sequence shown here is derived from an EMBL/GenBank/DDBJ whole genome shotgun (WGS) entry which is preliminary data.</text>
</comment>
<evidence type="ECO:0000313" key="2">
    <source>
        <dbReference type="EMBL" id="MBB5577375.1"/>
    </source>
</evidence>
<dbReference type="Gene3D" id="3.30.70.100">
    <property type="match status" value="1"/>
</dbReference>
<keyword evidence="3" id="KW-1185">Reference proteome</keyword>
<dbReference type="PANTHER" id="PTHR41521">
    <property type="match status" value="1"/>
</dbReference>
<dbReference type="EMBL" id="JACHBI010000019">
    <property type="protein sequence ID" value="MBB5577375.1"/>
    <property type="molecule type" value="Genomic_DNA"/>
</dbReference>
<sequence length="114" mass="13113">MPAYVVLIIKIDNFDTLVKSGYPRRSIALAKKYGATYRMFGEGAQLVEGDETWKGARPVILEFPDEKAARGFWMSDEYQEIIKLRDGFTKAISFITDKPWMTDEEEEAYLKAHP</sequence>
<dbReference type="SUPFAM" id="SSF54909">
    <property type="entry name" value="Dimeric alpha+beta barrel"/>
    <property type="match status" value="1"/>
</dbReference>
<name>A0A7W8XXF9_9HYPH</name>
<dbReference type="Proteomes" id="UP000549882">
    <property type="component" value="Unassembled WGS sequence"/>
</dbReference>
<dbReference type="InterPro" id="IPR010753">
    <property type="entry name" value="DUF1330"/>
</dbReference>
<dbReference type="RefSeq" id="WP_183940706.1">
    <property type="nucleotide sequence ID" value="NZ_JACHBI010000019.1"/>
</dbReference>
<dbReference type="Pfam" id="PF07045">
    <property type="entry name" value="DUF1330"/>
    <property type="match status" value="1"/>
</dbReference>
<evidence type="ECO:0000313" key="3">
    <source>
        <dbReference type="Proteomes" id="UP000549882"/>
    </source>
</evidence>
<organism evidence="2 3">
    <name type="scientific">Rhizobium paranaense</name>
    <dbReference type="NCBI Taxonomy" id="1650438"/>
    <lineage>
        <taxon>Bacteria</taxon>
        <taxon>Pseudomonadati</taxon>
        <taxon>Pseudomonadota</taxon>
        <taxon>Alphaproteobacteria</taxon>
        <taxon>Hyphomicrobiales</taxon>
        <taxon>Rhizobiaceae</taxon>
        <taxon>Rhizobium/Agrobacterium group</taxon>
        <taxon>Rhizobium</taxon>
    </lineage>
</organism>
<protein>
    <submittedName>
        <fullName evidence="2">Uncharacterized protein (DUF1330 family)</fullName>
    </submittedName>
</protein>